<dbReference type="KEGG" id="caul:KCG34_18295"/>
<accession>A0A975ITQ2</accession>
<keyword evidence="2" id="KW-0349">Heme</keyword>
<dbReference type="Proteomes" id="UP000676409">
    <property type="component" value="Chromosome"/>
</dbReference>
<keyword evidence="4" id="KW-0408">Iron</keyword>
<dbReference type="InterPro" id="IPR001486">
    <property type="entry name" value="Hemoglobin_trunc"/>
</dbReference>
<evidence type="ECO:0000313" key="5">
    <source>
        <dbReference type="EMBL" id="QUD87003.1"/>
    </source>
</evidence>
<reference evidence="5" key="1">
    <citation type="submission" date="2021-04" db="EMBL/GenBank/DDBJ databases">
        <title>The complete genome sequence of Caulobacter sp. S6.</title>
        <authorList>
            <person name="Tang Y."/>
            <person name="Ouyang W."/>
            <person name="Liu Q."/>
            <person name="Huang B."/>
            <person name="Guo Z."/>
            <person name="Lei P."/>
        </authorList>
    </citation>
    <scope>NUCLEOTIDE SEQUENCE</scope>
    <source>
        <strain evidence="5">S6</strain>
    </source>
</reference>
<keyword evidence="1" id="KW-0813">Transport</keyword>
<dbReference type="Pfam" id="PF01152">
    <property type="entry name" value="Bac_globin"/>
    <property type="match status" value="1"/>
</dbReference>
<dbReference type="GO" id="GO:0046872">
    <property type="term" value="F:metal ion binding"/>
    <property type="evidence" value="ECO:0007669"/>
    <property type="project" value="UniProtKB-KW"/>
</dbReference>
<keyword evidence="6" id="KW-1185">Reference proteome</keyword>
<dbReference type="InterPro" id="IPR009050">
    <property type="entry name" value="Globin-like_sf"/>
</dbReference>
<gene>
    <name evidence="5" type="ORF">KCG34_18295</name>
</gene>
<dbReference type="AlphaFoldDB" id="A0A975ITQ2"/>
<evidence type="ECO:0000313" key="6">
    <source>
        <dbReference type="Proteomes" id="UP000676409"/>
    </source>
</evidence>
<keyword evidence="3" id="KW-0479">Metal-binding</keyword>
<evidence type="ECO:0000256" key="4">
    <source>
        <dbReference type="ARBA" id="ARBA00023004"/>
    </source>
</evidence>
<organism evidence="5 6">
    <name type="scientific">Phenylobacterium montanum</name>
    <dbReference type="NCBI Taxonomy" id="2823693"/>
    <lineage>
        <taxon>Bacteria</taxon>
        <taxon>Pseudomonadati</taxon>
        <taxon>Pseudomonadota</taxon>
        <taxon>Alphaproteobacteria</taxon>
        <taxon>Caulobacterales</taxon>
        <taxon>Caulobacteraceae</taxon>
        <taxon>Phenylobacterium</taxon>
    </lineage>
</organism>
<dbReference type="GO" id="GO:0020037">
    <property type="term" value="F:heme binding"/>
    <property type="evidence" value="ECO:0007669"/>
    <property type="project" value="InterPro"/>
</dbReference>
<dbReference type="GO" id="GO:0019825">
    <property type="term" value="F:oxygen binding"/>
    <property type="evidence" value="ECO:0007669"/>
    <property type="project" value="InterPro"/>
</dbReference>
<protein>
    <submittedName>
        <fullName evidence="5">Group II truncated hemoglobin</fullName>
    </submittedName>
</protein>
<dbReference type="EMBL" id="CP073078">
    <property type="protein sequence ID" value="QUD87003.1"/>
    <property type="molecule type" value="Genomic_DNA"/>
</dbReference>
<proteinExistence type="predicted"/>
<evidence type="ECO:0000256" key="1">
    <source>
        <dbReference type="ARBA" id="ARBA00022448"/>
    </source>
</evidence>
<dbReference type="Gene3D" id="1.10.490.10">
    <property type="entry name" value="Globins"/>
    <property type="match status" value="1"/>
</dbReference>
<dbReference type="RefSeq" id="WP_211937055.1">
    <property type="nucleotide sequence ID" value="NZ_CP073078.1"/>
</dbReference>
<dbReference type="SUPFAM" id="SSF46458">
    <property type="entry name" value="Globin-like"/>
    <property type="match status" value="1"/>
</dbReference>
<dbReference type="InterPro" id="IPR012292">
    <property type="entry name" value="Globin/Proto"/>
</dbReference>
<evidence type="ECO:0000256" key="2">
    <source>
        <dbReference type="ARBA" id="ARBA00022617"/>
    </source>
</evidence>
<name>A0A975ITQ2_9CAUL</name>
<dbReference type="CDD" id="cd14773">
    <property type="entry name" value="TrHb2_PhHbO-like_O"/>
    <property type="match status" value="1"/>
</dbReference>
<evidence type="ECO:0000256" key="3">
    <source>
        <dbReference type="ARBA" id="ARBA00022723"/>
    </source>
</evidence>
<sequence length="127" mass="13797">MSEVAATTPFEIIGERQGVQAVVDRFYDLMDQEPAYAALRALHGADLAPMRQSLTGFLAGWLGGPRDWFAARPGACIMSLHARAGVTPETARQWTEAMARALEDCGVDPALRQRMNDAFGRLAMGMA</sequence>